<dbReference type="CDD" id="cd08504">
    <property type="entry name" value="PBP2_OppA"/>
    <property type="match status" value="1"/>
</dbReference>
<proteinExistence type="inferred from homology"/>
<dbReference type="FunFam" id="3.90.76.10:FF:000001">
    <property type="entry name" value="Oligopeptide ABC transporter substrate-binding protein"/>
    <property type="match status" value="1"/>
</dbReference>
<feature type="domain" description="Solute-binding protein family 5" evidence="5">
    <location>
        <begin position="260"/>
        <end position="432"/>
    </location>
</feature>
<dbReference type="PANTHER" id="PTHR30290:SF10">
    <property type="entry name" value="PERIPLASMIC OLIGOPEPTIDE-BINDING PROTEIN-RELATED"/>
    <property type="match status" value="1"/>
</dbReference>
<dbReference type="STRING" id="97481.SAMN05444853_11843"/>
<gene>
    <name evidence="6" type="ORF">SAMN05444853_11843</name>
</gene>
<evidence type="ECO:0000313" key="6">
    <source>
        <dbReference type="EMBL" id="SEM44924.1"/>
    </source>
</evidence>
<evidence type="ECO:0000256" key="4">
    <source>
        <dbReference type="ARBA" id="ARBA00022729"/>
    </source>
</evidence>
<keyword evidence="3" id="KW-0813">Transport</keyword>
<evidence type="ECO:0000256" key="3">
    <source>
        <dbReference type="ARBA" id="ARBA00022448"/>
    </source>
</evidence>
<dbReference type="Gene3D" id="3.90.76.10">
    <property type="entry name" value="Dipeptide-binding Protein, Domain 1"/>
    <property type="match status" value="1"/>
</dbReference>
<dbReference type="AlphaFoldDB" id="A0A1H7YGB6"/>
<reference evidence="7" key="1">
    <citation type="submission" date="2016-10" db="EMBL/GenBank/DDBJ databases">
        <authorList>
            <person name="Varghese N."/>
            <person name="Submissions S."/>
        </authorList>
    </citation>
    <scope>NUCLEOTIDE SEQUENCE [LARGE SCALE GENOMIC DNA]</scope>
    <source>
        <strain evidence="7">DSM 24204</strain>
    </source>
</reference>
<protein>
    <submittedName>
        <fullName evidence="6">Peptide/nickel transport system substrate-binding protein</fullName>
    </submittedName>
</protein>
<evidence type="ECO:0000256" key="1">
    <source>
        <dbReference type="ARBA" id="ARBA00004196"/>
    </source>
</evidence>
<comment type="subcellular location">
    <subcellularLocation>
        <location evidence="1">Cell envelope</location>
    </subcellularLocation>
</comment>
<dbReference type="Gene3D" id="3.40.190.10">
    <property type="entry name" value="Periplasmic binding protein-like II"/>
    <property type="match status" value="2"/>
</dbReference>
<name>A0A1H7YGB6_9PAST</name>
<accession>A0A1H7YGB6</accession>
<comment type="similarity">
    <text evidence="2">Belongs to the bacterial solute-binding protein 5 family.</text>
</comment>
<dbReference type="GO" id="GO:0030288">
    <property type="term" value="C:outer membrane-bounded periplasmic space"/>
    <property type="evidence" value="ECO:0007669"/>
    <property type="project" value="TreeGrafter"/>
</dbReference>
<sequence>MLLNMLRFRLSITKNNIIKYWVTLFLGFTLLGCDQSNHIIQQTLSQHLLNRSIYTEQFQLDPIFVTSTEDSAPLRDLLSGLMVFNEKGDVTLGLAENWQTEDGKVWIFKLKQDARWSNNAPVTAQDFVSSWQRLASHKNQSPVANYLVYMGVKNAQAVISGKKFTTDLGVMAIDEKTLKIELNRTNFQLPLMLAHSALLPTYRGEKPALTQSFISNGKYRLQYPNKANLILTAIDTSLPFQKVIYHKLDAQQQPKYYDIIENPSLNYTNNLIKLPKLCTYFYEFNFADPMMQKQNIRQAIKGMVSARKITDNIGVGIPNNSILPNTMYIENNSQWKPVIIELLLSEAGISVKNPLKITLTYDNQSIHHNIANNIIRSLGQSDLFKVTPQAVEWQELLKIREKKQFQMIRAGWCADFPDPVQFLVQFHSKSPDNKISYKNNNVDTLLEQLEQEPLTISERNKLIYKVIKQLEDDVAILPIFQYQRTIAVVPSIKGIDSNNSSGVIYSKDLYRASPTDQQTSNN</sequence>
<keyword evidence="4" id="KW-0732">Signal</keyword>
<dbReference type="PANTHER" id="PTHR30290">
    <property type="entry name" value="PERIPLASMIC BINDING COMPONENT OF ABC TRANSPORTER"/>
    <property type="match status" value="1"/>
</dbReference>
<dbReference type="PROSITE" id="PS51257">
    <property type="entry name" value="PROKAR_LIPOPROTEIN"/>
    <property type="match status" value="1"/>
</dbReference>
<dbReference type="Proteomes" id="UP000198883">
    <property type="component" value="Unassembled WGS sequence"/>
</dbReference>
<dbReference type="Gene3D" id="3.10.105.10">
    <property type="entry name" value="Dipeptide-binding Protein, Domain 3"/>
    <property type="match status" value="1"/>
</dbReference>
<dbReference type="GO" id="GO:0015833">
    <property type="term" value="P:peptide transport"/>
    <property type="evidence" value="ECO:0007669"/>
    <property type="project" value="TreeGrafter"/>
</dbReference>
<dbReference type="InterPro" id="IPR039424">
    <property type="entry name" value="SBP_5"/>
</dbReference>
<dbReference type="GO" id="GO:0043190">
    <property type="term" value="C:ATP-binding cassette (ABC) transporter complex"/>
    <property type="evidence" value="ECO:0007669"/>
    <property type="project" value="InterPro"/>
</dbReference>
<evidence type="ECO:0000313" key="7">
    <source>
        <dbReference type="Proteomes" id="UP000198883"/>
    </source>
</evidence>
<dbReference type="GO" id="GO:1904680">
    <property type="term" value="F:peptide transmembrane transporter activity"/>
    <property type="evidence" value="ECO:0007669"/>
    <property type="project" value="TreeGrafter"/>
</dbReference>
<dbReference type="Pfam" id="PF00496">
    <property type="entry name" value="SBP_bac_5"/>
    <property type="match status" value="2"/>
</dbReference>
<dbReference type="InterPro" id="IPR000914">
    <property type="entry name" value="SBP_5_dom"/>
</dbReference>
<dbReference type="SUPFAM" id="SSF53850">
    <property type="entry name" value="Periplasmic binding protein-like II"/>
    <property type="match status" value="1"/>
</dbReference>
<dbReference type="PIRSF" id="PIRSF002741">
    <property type="entry name" value="MppA"/>
    <property type="match status" value="1"/>
</dbReference>
<dbReference type="OrthoDB" id="9801912at2"/>
<evidence type="ECO:0000259" key="5">
    <source>
        <dbReference type="Pfam" id="PF00496"/>
    </source>
</evidence>
<organism evidence="6 7">
    <name type="scientific">Phocoenobacter skyensis</name>
    <dbReference type="NCBI Taxonomy" id="97481"/>
    <lineage>
        <taxon>Bacteria</taxon>
        <taxon>Pseudomonadati</taxon>
        <taxon>Pseudomonadota</taxon>
        <taxon>Gammaproteobacteria</taxon>
        <taxon>Pasteurellales</taxon>
        <taxon>Pasteurellaceae</taxon>
        <taxon>Phocoenobacter</taxon>
    </lineage>
</organism>
<feature type="domain" description="Solute-binding protein family 5" evidence="5">
    <location>
        <begin position="90"/>
        <end position="223"/>
    </location>
</feature>
<evidence type="ECO:0000256" key="2">
    <source>
        <dbReference type="ARBA" id="ARBA00005695"/>
    </source>
</evidence>
<dbReference type="InterPro" id="IPR030678">
    <property type="entry name" value="Peptide/Ni-bd"/>
</dbReference>
<dbReference type="EMBL" id="FOBN01000018">
    <property type="protein sequence ID" value="SEM44924.1"/>
    <property type="molecule type" value="Genomic_DNA"/>
</dbReference>